<dbReference type="PRINTS" id="PR00288">
    <property type="entry name" value="PUROTHIONIN"/>
</dbReference>
<dbReference type="CDD" id="cd00107">
    <property type="entry name" value="Knot1"/>
    <property type="match status" value="1"/>
</dbReference>
<comment type="subcellular location">
    <subcellularLocation>
        <location evidence="1">Secreted</location>
    </subcellularLocation>
</comment>
<evidence type="ECO:0000256" key="1">
    <source>
        <dbReference type="ARBA" id="ARBA00004613"/>
    </source>
</evidence>
<feature type="chain" id="PRO_5018633710" description="Knottins-like domain-containing protein" evidence="5">
    <location>
        <begin position="26"/>
        <end position="105"/>
    </location>
</feature>
<accession>A0A3Q7IUI4</accession>
<keyword evidence="3 5" id="KW-0732">Signal</keyword>
<dbReference type="AlphaFoldDB" id="A0A3Q7IUI4"/>
<name>A0A3Q7IUI4_SOLLC</name>
<evidence type="ECO:0000313" key="8">
    <source>
        <dbReference type="Proteomes" id="UP000004994"/>
    </source>
</evidence>
<dbReference type="Pfam" id="PF00304">
    <property type="entry name" value="Gamma-thionin"/>
    <property type="match status" value="1"/>
</dbReference>
<reference evidence="7" key="1">
    <citation type="journal article" date="2012" name="Nature">
        <title>The tomato genome sequence provides insights into fleshy fruit evolution.</title>
        <authorList>
            <consortium name="Tomato Genome Consortium"/>
        </authorList>
    </citation>
    <scope>NUCLEOTIDE SEQUENCE [LARGE SCALE GENOMIC DNA]</scope>
    <source>
        <strain evidence="7">cv. Heinz 1706</strain>
    </source>
</reference>
<dbReference type="STRING" id="4081.A0A3Q7IUI4"/>
<dbReference type="KEGG" id="sly:101249140"/>
<dbReference type="EnsemblPlants" id="Solyc11g028070.2.1">
    <property type="protein sequence ID" value="Solyc11g028070.2.1"/>
    <property type="gene ID" value="Solyc11g028070.2"/>
</dbReference>
<gene>
    <name evidence="7" type="primary">LOC101249140</name>
</gene>
<dbReference type="Proteomes" id="UP000004994">
    <property type="component" value="Chromosome 11"/>
</dbReference>
<evidence type="ECO:0000256" key="3">
    <source>
        <dbReference type="ARBA" id="ARBA00022729"/>
    </source>
</evidence>
<dbReference type="SMR" id="A0A3Q7IUI4"/>
<dbReference type="Gramene" id="Solyc11g028070.2.1">
    <property type="protein sequence ID" value="Solyc11g028070.2.1"/>
    <property type="gene ID" value="Solyc11g028070.2"/>
</dbReference>
<evidence type="ECO:0000256" key="4">
    <source>
        <dbReference type="ARBA" id="ARBA00023157"/>
    </source>
</evidence>
<dbReference type="RefSeq" id="XP_004250638.1">
    <property type="nucleotide sequence ID" value="XM_004250590.5"/>
</dbReference>
<feature type="signal peptide" evidence="5">
    <location>
        <begin position="1"/>
        <end position="25"/>
    </location>
</feature>
<keyword evidence="2" id="KW-0964">Secreted</keyword>
<dbReference type="PANTHER" id="PTHR33147:SF96">
    <property type="entry name" value="KNOTTIN SCORPION TOXIN-LIKE DOMAIN-CONTAINING PROTEIN"/>
    <property type="match status" value="1"/>
</dbReference>
<feature type="domain" description="Knottins-like" evidence="6">
    <location>
        <begin position="28"/>
        <end position="73"/>
    </location>
</feature>
<dbReference type="InterPro" id="IPR008176">
    <property type="entry name" value="Defensin_plant"/>
</dbReference>
<dbReference type="PaxDb" id="4081-Solyc11g028070.1.1"/>
<evidence type="ECO:0000256" key="5">
    <source>
        <dbReference type="SAM" id="SignalP"/>
    </source>
</evidence>
<dbReference type="PANTHER" id="PTHR33147">
    <property type="entry name" value="DEFENSIN-LIKE PROTEIN 1"/>
    <property type="match status" value="1"/>
</dbReference>
<dbReference type="Gene3D" id="3.30.30.10">
    <property type="entry name" value="Knottin, scorpion toxin-like"/>
    <property type="match status" value="1"/>
</dbReference>
<keyword evidence="8" id="KW-1185">Reference proteome</keyword>
<protein>
    <recommendedName>
        <fullName evidence="6">Knottins-like domain-containing protein</fullName>
    </recommendedName>
</protein>
<evidence type="ECO:0000259" key="6">
    <source>
        <dbReference type="SMART" id="SM00505"/>
    </source>
</evidence>
<dbReference type="OMA" id="VEARQTC"/>
<dbReference type="SMART" id="SM00505">
    <property type="entry name" value="Knot1"/>
    <property type="match status" value="1"/>
</dbReference>
<dbReference type="OrthoDB" id="1248372at2759"/>
<evidence type="ECO:0000313" key="7">
    <source>
        <dbReference type="EnsemblPlants" id="Solyc11g028070.2.1"/>
    </source>
</evidence>
<organism evidence="7">
    <name type="scientific">Solanum lycopersicum</name>
    <name type="common">Tomato</name>
    <name type="synonym">Lycopersicon esculentum</name>
    <dbReference type="NCBI Taxonomy" id="4081"/>
    <lineage>
        <taxon>Eukaryota</taxon>
        <taxon>Viridiplantae</taxon>
        <taxon>Streptophyta</taxon>
        <taxon>Embryophyta</taxon>
        <taxon>Tracheophyta</taxon>
        <taxon>Spermatophyta</taxon>
        <taxon>Magnoliopsida</taxon>
        <taxon>eudicotyledons</taxon>
        <taxon>Gunneridae</taxon>
        <taxon>Pentapetalae</taxon>
        <taxon>asterids</taxon>
        <taxon>lamiids</taxon>
        <taxon>Solanales</taxon>
        <taxon>Solanaceae</taxon>
        <taxon>Solanoideae</taxon>
        <taxon>Solaneae</taxon>
        <taxon>Solanum</taxon>
        <taxon>Solanum subgen. Lycopersicon</taxon>
    </lineage>
</organism>
<dbReference type="SUPFAM" id="SSF57095">
    <property type="entry name" value="Scorpion toxin-like"/>
    <property type="match status" value="1"/>
</dbReference>
<dbReference type="GO" id="GO:0006952">
    <property type="term" value="P:defense response"/>
    <property type="evidence" value="ECO:0000318"/>
    <property type="project" value="GO_Central"/>
</dbReference>
<reference evidence="7" key="2">
    <citation type="submission" date="2019-01" db="UniProtKB">
        <authorList>
            <consortium name="EnsemblPlants"/>
        </authorList>
    </citation>
    <scope>IDENTIFICATION</scope>
    <source>
        <strain evidence="7">cv. Heinz 1706</strain>
    </source>
</reference>
<keyword evidence="4" id="KW-1015">Disulfide bond</keyword>
<dbReference type="InterPro" id="IPR036574">
    <property type="entry name" value="Scorpion_toxin-like_sf"/>
</dbReference>
<evidence type="ECO:0000256" key="2">
    <source>
        <dbReference type="ARBA" id="ARBA00022525"/>
    </source>
</evidence>
<sequence length="105" mass="11653">MARSICFMALMVLAMVLFVSSEVQAQQMCKSTSQTFKGLCFTDSSCRKACVTEEFTGGHCSKLQRKCLCTKVCVFEKDSNEVKTTLVGEAKTLSETVLEEEIVME</sequence>
<proteinExistence type="predicted"/>
<dbReference type="InterPro" id="IPR003614">
    <property type="entry name" value="Knottins"/>
</dbReference>
<dbReference type="PROSITE" id="PS00940">
    <property type="entry name" value="GAMMA_THIONIN"/>
    <property type="match status" value="1"/>
</dbReference>
<dbReference type="GO" id="GO:0005576">
    <property type="term" value="C:extracellular region"/>
    <property type="evidence" value="ECO:0007669"/>
    <property type="project" value="UniProtKB-SubCell"/>
</dbReference>
<dbReference type="GeneID" id="101249140"/>
<dbReference type="InParanoid" id="A0A3Q7IUI4"/>